<dbReference type="EMBL" id="DSZU01000146">
    <property type="protein sequence ID" value="HGV55997.1"/>
    <property type="molecule type" value="Genomic_DNA"/>
</dbReference>
<dbReference type="PROSITE" id="PS51371">
    <property type="entry name" value="CBS"/>
    <property type="match status" value="2"/>
</dbReference>
<dbReference type="SMART" id="SM00116">
    <property type="entry name" value="CBS"/>
    <property type="match status" value="2"/>
</dbReference>
<dbReference type="InterPro" id="IPR046342">
    <property type="entry name" value="CBS_dom_sf"/>
</dbReference>
<dbReference type="Gene3D" id="3.10.580.10">
    <property type="entry name" value="CBS-domain"/>
    <property type="match status" value="2"/>
</dbReference>
<dbReference type="CDD" id="cd02205">
    <property type="entry name" value="CBS_pair_SF"/>
    <property type="match status" value="1"/>
</dbReference>
<accession>A0A832LWT6</accession>
<feature type="domain" description="CBS" evidence="3">
    <location>
        <begin position="59"/>
        <end position="116"/>
    </location>
</feature>
<comment type="caution">
    <text evidence="4">The sequence shown here is derived from an EMBL/GenBank/DDBJ whole genome shotgun (WGS) entry which is preliminary data.</text>
</comment>
<gene>
    <name evidence="4" type="ORF">ENT73_07980</name>
</gene>
<organism evidence="4">
    <name type="scientific">Caldimicrobium thiodismutans</name>
    <dbReference type="NCBI Taxonomy" id="1653476"/>
    <lineage>
        <taxon>Bacteria</taxon>
        <taxon>Pseudomonadati</taxon>
        <taxon>Thermodesulfobacteriota</taxon>
        <taxon>Thermodesulfobacteria</taxon>
        <taxon>Thermodesulfobacteriales</taxon>
        <taxon>Thermodesulfobacteriaceae</taxon>
        <taxon>Caldimicrobium</taxon>
    </lineage>
</organism>
<dbReference type="SUPFAM" id="SSF54631">
    <property type="entry name" value="CBS-domain pair"/>
    <property type="match status" value="1"/>
</dbReference>
<evidence type="ECO:0000313" key="4">
    <source>
        <dbReference type="EMBL" id="HGV55997.1"/>
    </source>
</evidence>
<feature type="domain" description="CBS" evidence="3">
    <location>
        <begin position="143"/>
        <end position="203"/>
    </location>
</feature>
<sequence>MTLMKIPNGLKDEDIIIKALEKMGSYVDVTVDDLMKLYNIVFELMMNRFLKEVKVRDLMNPQVIYTSPEEDIKEVIIKMAEAGISGLPVVEDGKVIGVISERDILSGLNLKPAGGTHLLLLLFMKQGEEILSKLLEKKVRDLMTSPAIVLSEEAPIEQAILLMRTKGLNRIPVINGHHRLVGIITREDLILKHPLFRGIFYDTEEALEKDNK</sequence>
<reference evidence="4" key="1">
    <citation type="journal article" date="2020" name="mSystems">
        <title>Genome- and Community-Level Interaction Insights into Carbon Utilization and Element Cycling Functions of Hydrothermarchaeota in Hydrothermal Sediment.</title>
        <authorList>
            <person name="Zhou Z."/>
            <person name="Liu Y."/>
            <person name="Xu W."/>
            <person name="Pan J."/>
            <person name="Luo Z.H."/>
            <person name="Li M."/>
        </authorList>
    </citation>
    <scope>NUCLEOTIDE SEQUENCE [LARGE SCALE GENOMIC DNA]</scope>
    <source>
        <strain evidence="4">SpSt-605</strain>
    </source>
</reference>
<evidence type="ECO:0000256" key="2">
    <source>
        <dbReference type="PROSITE-ProRule" id="PRU00703"/>
    </source>
</evidence>
<dbReference type="Pfam" id="PF00571">
    <property type="entry name" value="CBS"/>
    <property type="match status" value="2"/>
</dbReference>
<dbReference type="InterPro" id="IPR051462">
    <property type="entry name" value="CBS_domain-containing"/>
</dbReference>
<dbReference type="InterPro" id="IPR000644">
    <property type="entry name" value="CBS_dom"/>
</dbReference>
<evidence type="ECO:0000256" key="1">
    <source>
        <dbReference type="ARBA" id="ARBA00022737"/>
    </source>
</evidence>
<dbReference type="PANTHER" id="PTHR48108:SF6">
    <property type="entry name" value="CBS DOMAIN-CONTAINING PROTEIN CBSX1, CHLOROPLASTIC"/>
    <property type="match status" value="1"/>
</dbReference>
<name>A0A832LWT6_9BACT</name>
<dbReference type="AlphaFoldDB" id="A0A832LWT6"/>
<evidence type="ECO:0000259" key="3">
    <source>
        <dbReference type="PROSITE" id="PS51371"/>
    </source>
</evidence>
<proteinExistence type="predicted"/>
<keyword evidence="2" id="KW-0129">CBS domain</keyword>
<keyword evidence="1" id="KW-0677">Repeat</keyword>
<dbReference type="PANTHER" id="PTHR48108">
    <property type="entry name" value="CBS DOMAIN-CONTAINING PROTEIN CBSX2, CHLOROPLASTIC"/>
    <property type="match status" value="1"/>
</dbReference>
<dbReference type="CDD" id="cd04586">
    <property type="entry name" value="CBS_pair_BON_assoc"/>
    <property type="match status" value="1"/>
</dbReference>
<protein>
    <submittedName>
        <fullName evidence="4">CBS domain-containing protein</fullName>
    </submittedName>
</protein>